<dbReference type="RefSeq" id="XP_013321624.1">
    <property type="nucleotide sequence ID" value="XM_013466170.1"/>
</dbReference>
<organism evidence="4 5">
    <name type="scientific">Exophiala xenobiotica</name>
    <dbReference type="NCBI Taxonomy" id="348802"/>
    <lineage>
        <taxon>Eukaryota</taxon>
        <taxon>Fungi</taxon>
        <taxon>Dikarya</taxon>
        <taxon>Ascomycota</taxon>
        <taxon>Pezizomycotina</taxon>
        <taxon>Eurotiomycetes</taxon>
        <taxon>Chaetothyriomycetidae</taxon>
        <taxon>Chaetothyriales</taxon>
        <taxon>Herpotrichiellaceae</taxon>
        <taxon>Exophiala</taxon>
    </lineage>
</organism>
<dbReference type="InterPro" id="IPR013149">
    <property type="entry name" value="ADH-like_C"/>
</dbReference>
<dbReference type="SUPFAM" id="SSF50129">
    <property type="entry name" value="GroES-like"/>
    <property type="match status" value="1"/>
</dbReference>
<accession>A0A0D2F2A2</accession>
<dbReference type="Proteomes" id="UP000054342">
    <property type="component" value="Unassembled WGS sequence"/>
</dbReference>
<dbReference type="InterPro" id="IPR036291">
    <property type="entry name" value="NAD(P)-bd_dom_sf"/>
</dbReference>
<comment type="similarity">
    <text evidence="1">Belongs to the zinc-containing alcohol dehydrogenase family.</text>
</comment>
<dbReference type="GeneID" id="25323114"/>
<dbReference type="HOGENOM" id="CLU_026673_16_5_1"/>
<keyword evidence="2" id="KW-0560">Oxidoreductase</keyword>
<gene>
    <name evidence="4" type="ORF">PV05_01206</name>
</gene>
<dbReference type="CDD" id="cd08249">
    <property type="entry name" value="enoyl_reductase_like"/>
    <property type="match status" value="1"/>
</dbReference>
<dbReference type="SUPFAM" id="SSF51735">
    <property type="entry name" value="NAD(P)-binding Rossmann-fold domains"/>
    <property type="match status" value="1"/>
</dbReference>
<evidence type="ECO:0000256" key="1">
    <source>
        <dbReference type="ARBA" id="ARBA00008072"/>
    </source>
</evidence>
<sequence>MSTPSNKVAYLIAKNAKPLEVRPAPYTRPGPDEVVIRTHAVAVNPIDHIIQNNSLAYGHLKYPAVLGFDVSGKVVEVGKNVARFNIGDHVVAGSHGTSQKVNSAAHGGFQLYTVLLSYMVSPLPDFVSYETASVIPLGLSTAGCGLFQKDQLALQDPSVPPAKSTGKTVLIWGGSTSVGCNAIQLAVAAGYEVITTCSPRNFDYVKKLGAVEAFDYNSKKAVQDIKKAFKGRTTAGAMSMGPGAADKCLDILAACKGDKVLSMATYPVPATPPKHFVVLQTILTYLSGMISLWIKAKRYGIRTGYVAADTLVWNEVGPLIYEEFLPKALAEKTFVPAPDPEIVGHGLENVQKAMDIQSKGVSAKKIVVTL</sequence>
<dbReference type="InterPro" id="IPR020843">
    <property type="entry name" value="ER"/>
</dbReference>
<feature type="domain" description="Enoyl reductase (ER)" evidence="3">
    <location>
        <begin position="14"/>
        <end position="368"/>
    </location>
</feature>
<dbReference type="PANTHER" id="PTHR45348:SF2">
    <property type="entry name" value="ZINC-TYPE ALCOHOL DEHYDROGENASE-LIKE PROTEIN C2E1P3.01"/>
    <property type="match status" value="1"/>
</dbReference>
<dbReference type="OrthoDB" id="48317at2759"/>
<dbReference type="AlphaFoldDB" id="A0A0D2F2A2"/>
<dbReference type="STRING" id="348802.A0A0D2F2A2"/>
<protein>
    <recommendedName>
        <fullName evidence="3">Enoyl reductase (ER) domain-containing protein</fullName>
    </recommendedName>
</protein>
<dbReference type="EMBL" id="KN847317">
    <property type="protein sequence ID" value="KIW61040.1"/>
    <property type="molecule type" value="Genomic_DNA"/>
</dbReference>
<name>A0A0D2F2A2_9EURO</name>
<reference evidence="4 5" key="1">
    <citation type="submission" date="2015-01" db="EMBL/GenBank/DDBJ databases">
        <title>The Genome Sequence of Exophiala xenobiotica CBS118157.</title>
        <authorList>
            <consortium name="The Broad Institute Genomics Platform"/>
            <person name="Cuomo C."/>
            <person name="de Hoog S."/>
            <person name="Gorbushina A."/>
            <person name="Stielow B."/>
            <person name="Teixiera M."/>
            <person name="Abouelleil A."/>
            <person name="Chapman S.B."/>
            <person name="Priest M."/>
            <person name="Young S.K."/>
            <person name="Wortman J."/>
            <person name="Nusbaum C."/>
            <person name="Birren B."/>
        </authorList>
    </citation>
    <scope>NUCLEOTIDE SEQUENCE [LARGE SCALE GENOMIC DNA]</scope>
    <source>
        <strain evidence="4 5">CBS 118157</strain>
    </source>
</reference>
<evidence type="ECO:0000256" key="2">
    <source>
        <dbReference type="ARBA" id="ARBA00023002"/>
    </source>
</evidence>
<evidence type="ECO:0000313" key="5">
    <source>
        <dbReference type="Proteomes" id="UP000054342"/>
    </source>
</evidence>
<evidence type="ECO:0000313" key="4">
    <source>
        <dbReference type="EMBL" id="KIW61040.1"/>
    </source>
</evidence>
<evidence type="ECO:0000259" key="3">
    <source>
        <dbReference type="SMART" id="SM00829"/>
    </source>
</evidence>
<dbReference type="PANTHER" id="PTHR45348">
    <property type="entry name" value="HYPOTHETICAL OXIDOREDUCTASE (EUROFUNG)"/>
    <property type="match status" value="1"/>
</dbReference>
<dbReference type="Pfam" id="PF00107">
    <property type="entry name" value="ADH_zinc_N"/>
    <property type="match status" value="1"/>
</dbReference>
<keyword evidence="5" id="KW-1185">Reference proteome</keyword>
<dbReference type="Gene3D" id="3.40.50.720">
    <property type="entry name" value="NAD(P)-binding Rossmann-like Domain"/>
    <property type="match status" value="1"/>
</dbReference>
<dbReference type="InterPro" id="IPR013154">
    <property type="entry name" value="ADH-like_N"/>
</dbReference>
<dbReference type="Pfam" id="PF08240">
    <property type="entry name" value="ADH_N"/>
    <property type="match status" value="1"/>
</dbReference>
<dbReference type="SMART" id="SM00829">
    <property type="entry name" value="PKS_ER"/>
    <property type="match status" value="1"/>
</dbReference>
<dbReference type="GO" id="GO:0016651">
    <property type="term" value="F:oxidoreductase activity, acting on NAD(P)H"/>
    <property type="evidence" value="ECO:0007669"/>
    <property type="project" value="InterPro"/>
</dbReference>
<dbReference type="InterPro" id="IPR011032">
    <property type="entry name" value="GroES-like_sf"/>
</dbReference>
<dbReference type="InterPro" id="IPR047122">
    <property type="entry name" value="Trans-enoyl_RdTase-like"/>
</dbReference>
<proteinExistence type="inferred from homology"/>
<dbReference type="Gene3D" id="3.90.180.10">
    <property type="entry name" value="Medium-chain alcohol dehydrogenases, catalytic domain"/>
    <property type="match status" value="1"/>
</dbReference>